<protein>
    <submittedName>
        <fullName evidence="9">ABC transport system permease protein</fullName>
    </submittedName>
</protein>
<name>A0ABV2M741_9FIRM</name>
<gene>
    <name evidence="9" type="ORF">ABID24_003555</name>
</gene>
<keyword evidence="5 7" id="KW-0472">Membrane</keyword>
<evidence type="ECO:0000313" key="9">
    <source>
        <dbReference type="EMBL" id="MET3752285.1"/>
    </source>
</evidence>
<dbReference type="Pfam" id="PF02687">
    <property type="entry name" value="FtsX"/>
    <property type="match status" value="2"/>
</dbReference>
<comment type="caution">
    <text evidence="9">The sequence shown here is derived from an EMBL/GenBank/DDBJ whole genome shotgun (WGS) entry which is preliminary data.</text>
</comment>
<dbReference type="PANTHER" id="PTHR30572">
    <property type="entry name" value="MEMBRANE COMPONENT OF TRANSPORTER-RELATED"/>
    <property type="match status" value="1"/>
</dbReference>
<feature type="transmembrane region" description="Helical" evidence="7">
    <location>
        <begin position="451"/>
        <end position="474"/>
    </location>
</feature>
<evidence type="ECO:0000256" key="4">
    <source>
        <dbReference type="ARBA" id="ARBA00022989"/>
    </source>
</evidence>
<feature type="domain" description="ABC3 transporter permease C-terminal" evidence="8">
    <location>
        <begin position="289"/>
        <end position="400"/>
    </location>
</feature>
<keyword evidence="3 7" id="KW-0812">Transmembrane</keyword>
<proteinExistence type="inferred from homology"/>
<sequence length="885" mass="100009">MKNNNQEVMRRLSMRSLKNNRMRNTFAIAAIALTCMLFTTLAAMGTGISDAMQESTMREVGGRFHAGLKAATAEQMEKTVSDSRVKDYTWNIFISVAENLNKRQYEIRMPQGEEELENSFIKLEQGTMPQKEEDIIVDTYVLDELRLPHKLGGEIPLEFTFHGKKITRTFRVCGWYEGNRLGHASELYVSEAFWNQLKGNLTDRDFKKWAKENPQDTGVGLYSVGLYFESPKNSEETVRSVIREAGYYPNGEDEGYSWEESLDYGVNWAYMQNRAENSDPLTIVVLCSVFVIILLAGYLIIYNIFYISVFQDIRFYGLLKIVGTTKKQIRSMIRRQALILSAVGIPIGLASGYAVSNLIFPFVMEMTAYTDLDLKIKFRLSVAVFGILFALITVFISCRKPGKIAGSVSPIEAIRYTEGNRSRKKNKKSETGAQIHRMALSNLGRSRKKTALVLVSLSMSTILLCMVLTGVGSFRVDAYLEQRLLGDVLLASTNIVGNGAVRVGDYELDKDYVKLADSQPGVISKNELWQVYGIADIFMDEKALNRYRKYQEEGKLRQDEWGMEVIHNAKEKQQLDTRIYAYDEAVLPKLKVLKGELDLQKFAQGGYVLLTDIIGDYTAGASVYEPGEKLKVLEASEDSDFIETKDENGNSTGGYWENLKETEYEVMAIVEIPASMTDQSYPVNGVQMVLPKQDVQNSLDSWCFGISYEVEKEYLEQFTQAVKDYSENVNKNMGYLTKSSLEEGFQTMIGSIRMIGIALSAVIAFIGILNFINSIITGILARKHEFAVLCSIGMTEQQLKRMILEESLYYVLISGIISVALGTALSRIILLALNNVIMFFAYRPNFLAFVIMLPLFLVLAALVPYLAYNRMKKESIVERLRNTEE</sequence>
<dbReference type="RefSeq" id="WP_257465617.1">
    <property type="nucleotide sequence ID" value="NZ_JANJZT010000043.1"/>
</dbReference>
<keyword evidence="10" id="KW-1185">Reference proteome</keyword>
<evidence type="ECO:0000256" key="7">
    <source>
        <dbReference type="SAM" id="Phobius"/>
    </source>
</evidence>
<reference evidence="9 10" key="1">
    <citation type="submission" date="2024-06" db="EMBL/GenBank/DDBJ databases">
        <title>Genomic Encyclopedia of Type Strains, Phase IV (KMG-IV): sequencing the most valuable type-strain genomes for metagenomic binning, comparative biology and taxonomic classification.</title>
        <authorList>
            <person name="Goeker M."/>
        </authorList>
    </citation>
    <scope>NUCLEOTIDE SEQUENCE [LARGE SCALE GENOMIC DNA]</scope>
    <source>
        <strain evidence="9 10">DSM 29492</strain>
    </source>
</reference>
<evidence type="ECO:0000256" key="1">
    <source>
        <dbReference type="ARBA" id="ARBA00004651"/>
    </source>
</evidence>
<feature type="transmembrane region" description="Helical" evidence="7">
    <location>
        <begin position="281"/>
        <end position="305"/>
    </location>
</feature>
<comment type="subcellular location">
    <subcellularLocation>
        <location evidence="1">Cell membrane</location>
        <topology evidence="1">Multi-pass membrane protein</topology>
    </subcellularLocation>
</comment>
<dbReference type="PANTHER" id="PTHR30572:SF4">
    <property type="entry name" value="ABC TRANSPORTER PERMEASE YTRF"/>
    <property type="match status" value="1"/>
</dbReference>
<dbReference type="InterPro" id="IPR003838">
    <property type="entry name" value="ABC3_permease_C"/>
</dbReference>
<comment type="similarity">
    <text evidence="6">Belongs to the ABC-4 integral membrane protein family.</text>
</comment>
<feature type="transmembrane region" description="Helical" evidence="7">
    <location>
        <begin position="337"/>
        <end position="360"/>
    </location>
</feature>
<dbReference type="EMBL" id="JBEPMJ010000044">
    <property type="protein sequence ID" value="MET3752285.1"/>
    <property type="molecule type" value="Genomic_DNA"/>
</dbReference>
<dbReference type="Proteomes" id="UP001549106">
    <property type="component" value="Unassembled WGS sequence"/>
</dbReference>
<feature type="transmembrane region" description="Helical" evidence="7">
    <location>
        <begin position="808"/>
        <end position="834"/>
    </location>
</feature>
<organism evidence="9 10">
    <name type="scientific">Blautia caecimuris</name>
    <dbReference type="NCBI Taxonomy" id="1796615"/>
    <lineage>
        <taxon>Bacteria</taxon>
        <taxon>Bacillati</taxon>
        <taxon>Bacillota</taxon>
        <taxon>Clostridia</taxon>
        <taxon>Lachnospirales</taxon>
        <taxon>Lachnospiraceae</taxon>
        <taxon>Blautia</taxon>
    </lineage>
</organism>
<feature type="transmembrane region" description="Helical" evidence="7">
    <location>
        <begin position="846"/>
        <end position="868"/>
    </location>
</feature>
<evidence type="ECO:0000256" key="6">
    <source>
        <dbReference type="ARBA" id="ARBA00038076"/>
    </source>
</evidence>
<keyword evidence="4 7" id="KW-1133">Transmembrane helix</keyword>
<dbReference type="InterPro" id="IPR050250">
    <property type="entry name" value="Macrolide_Exporter_MacB"/>
</dbReference>
<feature type="transmembrane region" description="Helical" evidence="7">
    <location>
        <begin position="754"/>
        <end position="776"/>
    </location>
</feature>
<feature type="transmembrane region" description="Helical" evidence="7">
    <location>
        <begin position="380"/>
        <end position="398"/>
    </location>
</feature>
<evidence type="ECO:0000259" key="8">
    <source>
        <dbReference type="Pfam" id="PF02687"/>
    </source>
</evidence>
<feature type="domain" description="ABC3 transporter permease C-terminal" evidence="8">
    <location>
        <begin position="758"/>
        <end position="875"/>
    </location>
</feature>
<keyword evidence="2" id="KW-1003">Cell membrane</keyword>
<evidence type="ECO:0000256" key="2">
    <source>
        <dbReference type="ARBA" id="ARBA00022475"/>
    </source>
</evidence>
<evidence type="ECO:0000256" key="5">
    <source>
        <dbReference type="ARBA" id="ARBA00023136"/>
    </source>
</evidence>
<accession>A0ABV2M741</accession>
<evidence type="ECO:0000256" key="3">
    <source>
        <dbReference type="ARBA" id="ARBA00022692"/>
    </source>
</evidence>
<evidence type="ECO:0000313" key="10">
    <source>
        <dbReference type="Proteomes" id="UP001549106"/>
    </source>
</evidence>